<protein>
    <submittedName>
        <fullName evidence="1">Uncharacterized protein</fullName>
    </submittedName>
</protein>
<reference evidence="1" key="1">
    <citation type="journal article" date="2023" name="G3 (Bethesda)">
        <title>A reference genome for the long-term kleptoplast-retaining sea slug Elysia crispata morphotype clarki.</title>
        <authorList>
            <person name="Eastman K.E."/>
            <person name="Pendleton A.L."/>
            <person name="Shaikh M.A."/>
            <person name="Suttiyut T."/>
            <person name="Ogas R."/>
            <person name="Tomko P."/>
            <person name="Gavelis G."/>
            <person name="Widhalm J.R."/>
            <person name="Wisecaver J.H."/>
        </authorList>
    </citation>
    <scope>NUCLEOTIDE SEQUENCE</scope>
    <source>
        <strain evidence="1">ECLA1</strain>
    </source>
</reference>
<dbReference type="EMBL" id="JAWDGP010004998">
    <property type="protein sequence ID" value="KAK3760357.1"/>
    <property type="molecule type" value="Genomic_DNA"/>
</dbReference>
<comment type="caution">
    <text evidence="1">The sequence shown here is derived from an EMBL/GenBank/DDBJ whole genome shotgun (WGS) entry which is preliminary data.</text>
</comment>
<proteinExistence type="predicted"/>
<dbReference type="Proteomes" id="UP001283361">
    <property type="component" value="Unassembled WGS sequence"/>
</dbReference>
<accession>A0AAE0Z094</accession>
<evidence type="ECO:0000313" key="1">
    <source>
        <dbReference type="EMBL" id="KAK3760357.1"/>
    </source>
</evidence>
<gene>
    <name evidence="1" type="ORF">RRG08_040975</name>
</gene>
<keyword evidence="2" id="KW-1185">Reference proteome</keyword>
<organism evidence="1 2">
    <name type="scientific">Elysia crispata</name>
    <name type="common">lettuce slug</name>
    <dbReference type="NCBI Taxonomy" id="231223"/>
    <lineage>
        <taxon>Eukaryota</taxon>
        <taxon>Metazoa</taxon>
        <taxon>Spiralia</taxon>
        <taxon>Lophotrochozoa</taxon>
        <taxon>Mollusca</taxon>
        <taxon>Gastropoda</taxon>
        <taxon>Heterobranchia</taxon>
        <taxon>Euthyneura</taxon>
        <taxon>Panpulmonata</taxon>
        <taxon>Sacoglossa</taxon>
        <taxon>Placobranchoidea</taxon>
        <taxon>Plakobranchidae</taxon>
        <taxon>Elysia</taxon>
    </lineage>
</organism>
<name>A0AAE0Z094_9GAST</name>
<sequence>MPRVQQAPIGMVAITMMAPRVCPPISTALNPLRTDQGGFNSSSQQSPRMNCELSASDLPALASLINRNWNIMAEV</sequence>
<evidence type="ECO:0000313" key="2">
    <source>
        <dbReference type="Proteomes" id="UP001283361"/>
    </source>
</evidence>
<dbReference type="AlphaFoldDB" id="A0AAE0Z094"/>